<sequence length="42" mass="4957">MICILKKLLLFYSLDFTQISPVRFQTAGDELGLFFDLREFLN</sequence>
<dbReference type="Proteomes" id="UP000016843">
    <property type="component" value="Unassembled WGS sequence"/>
</dbReference>
<accession>U5C702</accession>
<reference evidence="1 2" key="1">
    <citation type="journal article" date="2013" name="Genome Announc.">
        <title>Draft Genome Sequence of the Psychrophilic and Alkaliphilic Rhodonellum psychrophilum Strain GCM71T.</title>
        <authorList>
            <person name="Hauptmann A.L."/>
            <person name="Glaring M.A."/>
            <person name="Hallin P.F."/>
            <person name="Prieme A."/>
            <person name="Stougaard P."/>
        </authorList>
    </citation>
    <scope>NUCLEOTIDE SEQUENCE [LARGE SCALE GENOMIC DNA]</scope>
    <source>
        <strain evidence="1 2">GCM71</strain>
    </source>
</reference>
<dbReference type="AlphaFoldDB" id="U5C702"/>
<keyword evidence="2" id="KW-1185">Reference proteome</keyword>
<proteinExistence type="predicted"/>
<protein>
    <submittedName>
        <fullName evidence="1">Uncharacterized protein</fullName>
    </submittedName>
</protein>
<gene>
    <name evidence="1" type="ORF">P872_23800</name>
</gene>
<comment type="caution">
    <text evidence="1">The sequence shown here is derived from an EMBL/GenBank/DDBJ whole genome shotgun (WGS) entry which is preliminary data.</text>
</comment>
<organism evidence="1 2">
    <name type="scientific">Rhodonellum psychrophilum GCM71 = DSM 17998</name>
    <dbReference type="NCBI Taxonomy" id="1123057"/>
    <lineage>
        <taxon>Bacteria</taxon>
        <taxon>Pseudomonadati</taxon>
        <taxon>Bacteroidota</taxon>
        <taxon>Cytophagia</taxon>
        <taxon>Cytophagales</taxon>
        <taxon>Cytophagaceae</taxon>
        <taxon>Rhodonellum</taxon>
    </lineage>
</organism>
<evidence type="ECO:0000313" key="1">
    <source>
        <dbReference type="EMBL" id="ERM84736.1"/>
    </source>
</evidence>
<dbReference type="EMBL" id="AWXR01000002">
    <property type="protein sequence ID" value="ERM84736.1"/>
    <property type="molecule type" value="Genomic_DNA"/>
</dbReference>
<evidence type="ECO:0000313" key="2">
    <source>
        <dbReference type="Proteomes" id="UP000016843"/>
    </source>
</evidence>
<name>U5C702_9BACT</name>